<proteinExistence type="predicted"/>
<evidence type="ECO:0000313" key="2">
    <source>
        <dbReference type="WBParaSite" id="ES5_v2.g27891.t1"/>
    </source>
</evidence>
<evidence type="ECO:0000313" key="1">
    <source>
        <dbReference type="Proteomes" id="UP000887579"/>
    </source>
</evidence>
<reference evidence="2" key="1">
    <citation type="submission" date="2022-11" db="UniProtKB">
        <authorList>
            <consortium name="WormBaseParasite"/>
        </authorList>
    </citation>
    <scope>IDENTIFICATION</scope>
</reference>
<accession>A0AC34GEQ3</accession>
<organism evidence="1 2">
    <name type="scientific">Panagrolaimus sp. ES5</name>
    <dbReference type="NCBI Taxonomy" id="591445"/>
    <lineage>
        <taxon>Eukaryota</taxon>
        <taxon>Metazoa</taxon>
        <taxon>Ecdysozoa</taxon>
        <taxon>Nematoda</taxon>
        <taxon>Chromadorea</taxon>
        <taxon>Rhabditida</taxon>
        <taxon>Tylenchina</taxon>
        <taxon>Panagrolaimomorpha</taxon>
        <taxon>Panagrolaimoidea</taxon>
        <taxon>Panagrolaimidae</taxon>
        <taxon>Panagrolaimus</taxon>
    </lineage>
</organism>
<name>A0AC34GEQ3_9BILA</name>
<protein>
    <submittedName>
        <fullName evidence="2">Uncharacterized protein</fullName>
    </submittedName>
</protein>
<dbReference type="Proteomes" id="UP000887579">
    <property type="component" value="Unplaced"/>
</dbReference>
<dbReference type="WBParaSite" id="ES5_v2.g27891.t1">
    <property type="protein sequence ID" value="ES5_v2.g27891.t1"/>
    <property type="gene ID" value="ES5_v2.g27891"/>
</dbReference>
<sequence>MPKGIFSYQKAETSIKNEMHVPNADFSQPMEIATELINTAVAKASHRNEGFSGVKIPLPFGLSPLNLQLSQNSETQMGMSHKDENEEESNKLSTTTVSPKVFKNQRRAPDLNSRMRSALENARRICIKESQRLCDAALDKYHRLKFGNSVAEDRKQLRKAQPQDLATYVQTGIAK</sequence>